<dbReference type="AlphaFoldDB" id="A0A0H3GN37"/>
<proteinExistence type="predicted"/>
<reference evidence="2" key="1">
    <citation type="submission" date="2010-04" db="EMBL/GenBank/DDBJ databases">
        <title>The genome sequence of Listeria monocytogenes strain 10403S.</title>
        <authorList>
            <consortium name="The Broad Institute Genome Sequencing Platform"/>
            <consortium name="The Broad Institute Genome Sequencing Center for Infectious Disease."/>
            <person name="Borowsky M."/>
            <person name="Borodovsky M."/>
            <person name="Young S.K."/>
            <person name="Zeng Q."/>
            <person name="Koehrsen M."/>
            <person name="Fitzgerald M."/>
            <person name="Wiedmann M."/>
            <person name="Swaminathan B."/>
            <person name="Lauer P."/>
            <person name="Portnoy D."/>
            <person name="Cossart P."/>
            <person name="Buchrieser C."/>
            <person name="Higgins D."/>
            <person name="Abouelleil A."/>
            <person name="Alvarado L."/>
            <person name="Arachchi H.M."/>
            <person name="Berlin A."/>
            <person name="Borenstein D."/>
            <person name="Brown A."/>
            <person name="Chapman S.B."/>
            <person name="Chen Z."/>
            <person name="Dunbar C.D."/>
            <person name="Engels R."/>
            <person name="Freedman E."/>
            <person name="Gearin G."/>
            <person name="Gellesch M."/>
            <person name="Goldberg J."/>
            <person name="Griggs A."/>
            <person name="Gujja S."/>
            <person name="Heilman E."/>
            <person name="Heiman D."/>
            <person name="Howarth C."/>
            <person name="Jen D."/>
            <person name="Larson L."/>
            <person name="Lui A."/>
            <person name="MacDonald J."/>
            <person name="Mehta T."/>
            <person name="Montmayeur A."/>
            <person name="Neiman D."/>
            <person name="Park D."/>
            <person name="Pearson M."/>
            <person name="Priest M."/>
            <person name="Richards J."/>
            <person name="Roberts A."/>
            <person name="Saif S."/>
            <person name="Shea T."/>
            <person name="Shenoy N."/>
            <person name="Sisk P."/>
            <person name="Stolte C."/>
            <person name="Sykes S."/>
            <person name="Walk T."/>
            <person name="White J."/>
            <person name="Yandava C."/>
            <person name="Haas B."/>
            <person name="Nusbaum C."/>
            <person name="Birren B."/>
        </authorList>
    </citation>
    <scope>NUCLEOTIDE SEQUENCE [LARGE SCALE GENOMIC DNA]</scope>
    <source>
        <strain evidence="2">10403S</strain>
    </source>
</reference>
<dbReference type="Proteomes" id="UP000001288">
    <property type="component" value="Chromosome"/>
</dbReference>
<evidence type="ECO:0000313" key="2">
    <source>
        <dbReference type="Proteomes" id="UP000001288"/>
    </source>
</evidence>
<name>A0A0H3GN37_LISM4</name>
<protein>
    <submittedName>
        <fullName evidence="1">Uncharacterized protein</fullName>
    </submittedName>
</protein>
<dbReference type="HOGENOM" id="CLU_155826_0_0_9"/>
<gene>
    <name evidence="1" type="ordered locus">LMRG_01783</name>
</gene>
<dbReference type="EMBL" id="CP002002">
    <property type="protein sequence ID" value="AEO07441.1"/>
    <property type="molecule type" value="Genomic_DNA"/>
</dbReference>
<accession>A0A0H3GN37</accession>
<dbReference type="KEGG" id="lmt:LMRG_01783"/>
<organism evidence="1 2">
    <name type="scientific">Listeria monocytogenes serotype 1/2a (strain 10403S)</name>
    <dbReference type="NCBI Taxonomy" id="393133"/>
    <lineage>
        <taxon>Bacteria</taxon>
        <taxon>Bacillati</taxon>
        <taxon>Bacillota</taxon>
        <taxon>Bacilli</taxon>
        <taxon>Bacillales</taxon>
        <taxon>Listeriaceae</taxon>
        <taxon>Listeria</taxon>
    </lineage>
</organism>
<sequence length="166" mass="19108">MNGSDFIIFLATKNFPTSIRHFLVKYKSAREALILAASLKDRLEEEVRTYSADNNLTVQTIDFLYAGPHMRGRHSLVLAFTEAGIFTFVFKLSDAEMHFLDGKTVQQIALEKKKLVYRLYIRAVTEEGELEEGKYLVSKRVLGRKWHKETLEKLINKNLPLLTATK</sequence>
<evidence type="ECO:0000313" key="1">
    <source>
        <dbReference type="EMBL" id="AEO07441.1"/>
    </source>
</evidence>